<dbReference type="RefSeq" id="WP_262067722.1">
    <property type="nucleotide sequence ID" value="NZ_JAMXOC010000001.1"/>
</dbReference>
<feature type="domain" description="Peptidase C39-like" evidence="3">
    <location>
        <begin position="127"/>
        <end position="260"/>
    </location>
</feature>
<protein>
    <submittedName>
        <fullName evidence="4">C39 family peptidase</fullName>
    </submittedName>
</protein>
<comment type="caution">
    <text evidence="4">The sequence shown here is derived from an EMBL/GenBank/DDBJ whole genome shotgun (WGS) entry which is preliminary data.</text>
</comment>
<keyword evidence="2" id="KW-0812">Transmembrane</keyword>
<evidence type="ECO:0000256" key="2">
    <source>
        <dbReference type="SAM" id="Phobius"/>
    </source>
</evidence>
<accession>A0ABT1EDM4</accession>
<organism evidence="4 5">
    <name type="scientific">Ohessyouella blattaphilus</name>
    <dbReference type="NCBI Taxonomy" id="2949333"/>
    <lineage>
        <taxon>Bacteria</taxon>
        <taxon>Bacillati</taxon>
        <taxon>Bacillota</taxon>
        <taxon>Clostridia</taxon>
        <taxon>Lachnospirales</taxon>
        <taxon>Lachnospiraceae</taxon>
        <taxon>Ohessyouella</taxon>
    </lineage>
</organism>
<reference evidence="4 5" key="1">
    <citation type="journal article" date="2022" name="Genome Biol. Evol.">
        <title>Host diet, physiology and behaviors set the stage for Lachnospiraceae cladogenesis.</title>
        <authorList>
            <person name="Vera-Ponce De Leon A."/>
            <person name="Schneider M."/>
            <person name="Jahnes B.C."/>
            <person name="Sadowski V."/>
            <person name="Camuy-Velez L.A."/>
            <person name="Duan J."/>
            <person name="Sabree Z.L."/>
        </authorList>
    </citation>
    <scope>NUCLEOTIDE SEQUENCE [LARGE SCALE GENOMIC DNA]</scope>
    <source>
        <strain evidence="4 5">PAL227</strain>
    </source>
</reference>
<sequence>MSRRKNTQLRRQKVLINRAIIAVLVLVAAFIIICIATAKDDKETEPKTKATAENDQSKEKEKTKKQDPSLSEEIEEVRAEATKQGYPAEIIELLDRNPETVDYVANYGEKKDDAPAEDIGADFVAGNIPTLFQWDERWGYTMYGPSPMGITGCGPTCLSMVLIGVTGDPAITPDKVAAYSTQQGFITEDSGSLWQLMSDGARNWGVQVSEAYPGDEEYIKNTLQSGAPIICSMQKGTFTDVGHFIVLTSYEEGYVTVHDPFRKSNSHSNWKYADIMPEISACWSYSK</sequence>
<dbReference type="EMBL" id="JAMZFV010000001">
    <property type="protein sequence ID" value="MCP1108817.1"/>
    <property type="molecule type" value="Genomic_DNA"/>
</dbReference>
<feature type="compositionally biased region" description="Basic and acidic residues" evidence="1">
    <location>
        <begin position="43"/>
        <end position="67"/>
    </location>
</feature>
<feature type="region of interest" description="Disordered" evidence="1">
    <location>
        <begin position="43"/>
        <end position="72"/>
    </location>
</feature>
<evidence type="ECO:0000256" key="1">
    <source>
        <dbReference type="SAM" id="MobiDB-lite"/>
    </source>
</evidence>
<dbReference type="Proteomes" id="UP001523565">
    <property type="component" value="Unassembled WGS sequence"/>
</dbReference>
<feature type="transmembrane region" description="Helical" evidence="2">
    <location>
        <begin position="20"/>
        <end position="38"/>
    </location>
</feature>
<evidence type="ECO:0000259" key="3">
    <source>
        <dbReference type="Pfam" id="PF13529"/>
    </source>
</evidence>
<keyword evidence="2" id="KW-0472">Membrane</keyword>
<proteinExistence type="predicted"/>
<dbReference type="Gene3D" id="3.90.70.10">
    <property type="entry name" value="Cysteine proteinases"/>
    <property type="match status" value="1"/>
</dbReference>
<keyword evidence="2" id="KW-1133">Transmembrane helix</keyword>
<evidence type="ECO:0000313" key="4">
    <source>
        <dbReference type="EMBL" id="MCP1108817.1"/>
    </source>
</evidence>
<dbReference type="Pfam" id="PF13529">
    <property type="entry name" value="Peptidase_C39_2"/>
    <property type="match status" value="1"/>
</dbReference>
<dbReference type="InterPro" id="IPR039564">
    <property type="entry name" value="Peptidase_C39-like"/>
</dbReference>
<keyword evidence="5" id="KW-1185">Reference proteome</keyword>
<gene>
    <name evidence="4" type="ORF">NK118_00935</name>
</gene>
<evidence type="ECO:0000313" key="5">
    <source>
        <dbReference type="Proteomes" id="UP001523565"/>
    </source>
</evidence>
<name>A0ABT1EDM4_9FIRM</name>